<dbReference type="OrthoDB" id="9759544at2"/>
<dbReference type="GO" id="GO:1990077">
    <property type="term" value="C:primosome complex"/>
    <property type="evidence" value="ECO:0007669"/>
    <property type="project" value="UniProtKB-UniRule"/>
</dbReference>
<evidence type="ECO:0000256" key="4">
    <source>
        <dbReference type="ARBA" id="ARBA00022741"/>
    </source>
</evidence>
<evidence type="ECO:0000259" key="13">
    <source>
        <dbReference type="PROSITE" id="PS51192"/>
    </source>
</evidence>
<keyword evidence="3 12" id="KW-0479">Metal-binding</keyword>
<evidence type="ECO:0000259" key="14">
    <source>
        <dbReference type="PROSITE" id="PS51194"/>
    </source>
</evidence>
<dbReference type="GO" id="GO:0006270">
    <property type="term" value="P:DNA replication initiation"/>
    <property type="evidence" value="ECO:0007669"/>
    <property type="project" value="TreeGrafter"/>
</dbReference>
<dbReference type="PANTHER" id="PTHR30580">
    <property type="entry name" value="PRIMOSOMAL PROTEIN N"/>
    <property type="match status" value="1"/>
</dbReference>
<dbReference type="InterPro" id="IPR041222">
    <property type="entry name" value="PriA_3primeBD"/>
</dbReference>
<evidence type="ECO:0000256" key="7">
    <source>
        <dbReference type="ARBA" id="ARBA00022833"/>
    </source>
</evidence>
<keyword evidence="6 12" id="KW-0347">Helicase</keyword>
<dbReference type="InterPro" id="IPR042115">
    <property type="entry name" value="PriA_3primeBD_sf"/>
</dbReference>
<dbReference type="GO" id="GO:0006310">
    <property type="term" value="P:DNA recombination"/>
    <property type="evidence" value="ECO:0007669"/>
    <property type="project" value="InterPro"/>
</dbReference>
<dbReference type="eggNOG" id="COG1198">
    <property type="taxonomic scope" value="Bacteria"/>
</dbReference>
<dbReference type="Pfam" id="PF00271">
    <property type="entry name" value="Helicase_C"/>
    <property type="match status" value="1"/>
</dbReference>
<dbReference type="HAMAP" id="MF_00983">
    <property type="entry name" value="PriA"/>
    <property type="match status" value="1"/>
</dbReference>
<dbReference type="GO" id="GO:0008270">
    <property type="term" value="F:zinc ion binding"/>
    <property type="evidence" value="ECO:0007669"/>
    <property type="project" value="UniProtKB-UniRule"/>
</dbReference>
<feature type="binding site" evidence="12">
    <location>
        <position position="468"/>
    </location>
    <ligand>
        <name>Zn(2+)</name>
        <dbReference type="ChEBI" id="CHEBI:29105"/>
        <label>2</label>
    </ligand>
</feature>
<gene>
    <name evidence="12" type="primary">priA</name>
    <name evidence="15" type="ordered locus">Daud_1594</name>
</gene>
<keyword evidence="4 12" id="KW-0547">Nucleotide-binding</keyword>
<dbReference type="STRING" id="477974.Daud_1594"/>
<evidence type="ECO:0000256" key="12">
    <source>
        <dbReference type="HAMAP-Rule" id="MF_00983"/>
    </source>
</evidence>
<dbReference type="GO" id="GO:0005524">
    <property type="term" value="F:ATP binding"/>
    <property type="evidence" value="ECO:0007669"/>
    <property type="project" value="UniProtKB-UniRule"/>
</dbReference>
<feature type="binding site" evidence="12">
    <location>
        <position position="471"/>
    </location>
    <ligand>
        <name>Zn(2+)</name>
        <dbReference type="ChEBI" id="CHEBI:29105"/>
        <label>2</label>
    </ligand>
</feature>
<dbReference type="InterPro" id="IPR014001">
    <property type="entry name" value="Helicase_ATP-bd"/>
</dbReference>
<organism evidence="15 16">
    <name type="scientific">Desulforudis audaxviator (strain MP104C)</name>
    <dbReference type="NCBI Taxonomy" id="477974"/>
    <lineage>
        <taxon>Bacteria</taxon>
        <taxon>Bacillati</taxon>
        <taxon>Bacillota</taxon>
        <taxon>Clostridia</taxon>
        <taxon>Thermoanaerobacterales</taxon>
        <taxon>Candidatus Desulforudaceae</taxon>
        <taxon>Candidatus Desulforudis</taxon>
    </lineage>
</organism>
<feature type="binding site" evidence="12">
    <location>
        <position position="451"/>
    </location>
    <ligand>
        <name>Zn(2+)</name>
        <dbReference type="ChEBI" id="CHEBI:29105"/>
        <label>2</label>
    </ligand>
</feature>
<dbReference type="CDD" id="cd17929">
    <property type="entry name" value="DEXHc_priA"/>
    <property type="match status" value="1"/>
</dbReference>
<feature type="binding site" evidence="12">
    <location>
        <position position="481"/>
    </location>
    <ligand>
        <name>Zn(2+)</name>
        <dbReference type="ChEBI" id="CHEBI:29105"/>
        <label>1</label>
    </ligand>
</feature>
<dbReference type="AlphaFoldDB" id="B1I505"/>
<dbReference type="InterPro" id="IPR040498">
    <property type="entry name" value="PriA_CRR"/>
</dbReference>
<dbReference type="PANTHER" id="PTHR30580:SF0">
    <property type="entry name" value="PRIMOSOMAL PROTEIN N"/>
    <property type="match status" value="1"/>
</dbReference>
<dbReference type="Gene3D" id="3.40.50.300">
    <property type="entry name" value="P-loop containing nucleotide triphosphate hydrolases"/>
    <property type="match status" value="2"/>
</dbReference>
<dbReference type="InterPro" id="IPR005259">
    <property type="entry name" value="PriA"/>
</dbReference>
<dbReference type="SMART" id="SM00490">
    <property type="entry name" value="HELICc"/>
    <property type="match status" value="1"/>
</dbReference>
<feature type="binding site" evidence="12">
    <location>
        <position position="454"/>
    </location>
    <ligand>
        <name>Zn(2+)</name>
        <dbReference type="ChEBI" id="CHEBI:29105"/>
        <label>2</label>
    </ligand>
</feature>
<accession>B1I505</accession>
<evidence type="ECO:0000256" key="3">
    <source>
        <dbReference type="ARBA" id="ARBA00022723"/>
    </source>
</evidence>
<dbReference type="PROSITE" id="PS51194">
    <property type="entry name" value="HELICASE_CTER"/>
    <property type="match status" value="1"/>
</dbReference>
<comment type="catalytic activity">
    <reaction evidence="12">
        <text>Couples ATP hydrolysis with the unwinding of duplex DNA by translocating in the 3'-5' direction.</text>
        <dbReference type="EC" id="5.6.2.4"/>
    </reaction>
</comment>
<dbReference type="EC" id="5.6.2.4" evidence="12"/>
<dbReference type="FunFam" id="3.40.1440.60:FF:000001">
    <property type="entry name" value="Primosomal protein N"/>
    <property type="match status" value="1"/>
</dbReference>
<keyword evidence="5 12" id="KW-0378">Hydrolase</keyword>
<evidence type="ECO:0000256" key="5">
    <source>
        <dbReference type="ARBA" id="ARBA00022801"/>
    </source>
</evidence>
<comment type="similarity">
    <text evidence="12">Belongs to the helicase family. PriA subfamily.</text>
</comment>
<dbReference type="SMART" id="SM00487">
    <property type="entry name" value="DEXDc"/>
    <property type="match status" value="1"/>
</dbReference>
<keyword evidence="2 12" id="KW-0235">DNA replication</keyword>
<evidence type="ECO:0000256" key="6">
    <source>
        <dbReference type="ARBA" id="ARBA00022806"/>
    </source>
</evidence>
<keyword evidence="9 12" id="KW-0238">DNA-binding</keyword>
<evidence type="ECO:0000256" key="9">
    <source>
        <dbReference type="ARBA" id="ARBA00023125"/>
    </source>
</evidence>
<keyword evidence="10 12" id="KW-0413">Isomerase</keyword>
<evidence type="ECO:0000313" key="15">
    <source>
        <dbReference type="EMBL" id="ACA60096.1"/>
    </source>
</evidence>
<keyword evidence="16" id="KW-1185">Reference proteome</keyword>
<dbReference type="InterPro" id="IPR001650">
    <property type="entry name" value="Helicase_C-like"/>
</dbReference>
<proteinExistence type="inferred from homology"/>
<dbReference type="HOGENOM" id="CLU_013353_4_0_9"/>
<feature type="domain" description="Helicase ATP-binding" evidence="13">
    <location>
        <begin position="213"/>
        <end position="379"/>
    </location>
</feature>
<evidence type="ECO:0000256" key="10">
    <source>
        <dbReference type="ARBA" id="ARBA00023235"/>
    </source>
</evidence>
<feature type="binding site" evidence="12">
    <location>
        <position position="445"/>
    </location>
    <ligand>
        <name>Zn(2+)</name>
        <dbReference type="ChEBI" id="CHEBI:29105"/>
        <label>1</label>
    </ligand>
</feature>
<dbReference type="GO" id="GO:0003677">
    <property type="term" value="F:DNA binding"/>
    <property type="evidence" value="ECO:0007669"/>
    <property type="project" value="UniProtKB-UniRule"/>
</dbReference>
<protein>
    <recommendedName>
        <fullName evidence="12">Replication restart protein PriA</fullName>
    </recommendedName>
    <alternativeName>
        <fullName evidence="12">ATP-dependent DNA helicase PriA</fullName>
        <ecNumber evidence="12">5.6.2.4</ecNumber>
    </alternativeName>
    <alternativeName>
        <fullName evidence="12">DNA 3'-5' helicase PriA</fullName>
    </alternativeName>
</protein>
<reference evidence="15 16" key="2">
    <citation type="journal article" date="2008" name="Science">
        <title>Environmental genomics reveals a single-species ecosystem deep within Earth.</title>
        <authorList>
            <person name="Chivian D."/>
            <person name="Brodie E.L."/>
            <person name="Alm E.J."/>
            <person name="Culley D.E."/>
            <person name="Dehal P.S."/>
            <person name="Desantis T.Z."/>
            <person name="Gihring T.M."/>
            <person name="Lapidus A."/>
            <person name="Lin L.H."/>
            <person name="Lowry S.R."/>
            <person name="Moser D.P."/>
            <person name="Richardson P.M."/>
            <person name="Southam G."/>
            <person name="Wanger G."/>
            <person name="Pratt L.M."/>
            <person name="Andersen G.L."/>
            <person name="Hazen T.C."/>
            <person name="Brockman F.J."/>
            <person name="Arkin A.P."/>
            <person name="Onstott T.C."/>
        </authorList>
    </citation>
    <scope>NUCLEOTIDE SEQUENCE [LARGE SCALE GENOMIC DNA]</scope>
    <source>
        <strain evidence="15 16">MP104C</strain>
    </source>
</reference>
<comment type="cofactor">
    <cofactor evidence="12">
        <name>Zn(2+)</name>
        <dbReference type="ChEBI" id="CHEBI:29105"/>
    </cofactor>
    <text evidence="12">Binds 2 zinc ions per subunit.</text>
</comment>
<dbReference type="SUPFAM" id="SSF52540">
    <property type="entry name" value="P-loop containing nucleoside triphosphate hydrolases"/>
    <property type="match status" value="1"/>
</dbReference>
<comment type="catalytic activity">
    <reaction evidence="11 12">
        <text>ATP + H2O = ADP + phosphate + H(+)</text>
        <dbReference type="Rhea" id="RHEA:13065"/>
        <dbReference type="ChEBI" id="CHEBI:15377"/>
        <dbReference type="ChEBI" id="CHEBI:15378"/>
        <dbReference type="ChEBI" id="CHEBI:30616"/>
        <dbReference type="ChEBI" id="CHEBI:43474"/>
        <dbReference type="ChEBI" id="CHEBI:456216"/>
        <dbReference type="EC" id="5.6.2.4"/>
    </reaction>
</comment>
<feature type="domain" description="Helicase C-terminal" evidence="14">
    <location>
        <begin position="476"/>
        <end position="630"/>
    </location>
</feature>
<dbReference type="Gene3D" id="3.40.1440.60">
    <property type="entry name" value="PriA, 3(prime) DNA-binding domain"/>
    <property type="match status" value="1"/>
</dbReference>
<comment type="subunit">
    <text evidence="12">Component of the replication restart primosome.</text>
</comment>
<sequence>MPERAYAEIVVDLPLSRVDQVYHYAVPERFRTELCLGSRVLVPFGRRQLAGYVVGFRSQAAVEQVKDILDVLSSQPAFTHELYTLARWMAERYLCTTAQALQCIAAPSRGAGPRYEEGVYAAPGGGSADQERLTPKQRQVWRTVREHPGLTRAQVAALSGVTPVVVARLLEKGVLTTSRRSVARNPYPVSQTITELPRLTGEQLRALEAIEKGFQAQRKEFFLLHGVTGSGKTEIYLRAAAGALVQGRQVLVLVPEITLATQLIHQFKARFGDLVAVLHSRLGAGERYDEWNRIFRGEAPIVVGARSAVFAPLQNIGLFVLDEEHEPGYKQEEAPRYLTGDVVRARAALSKAVVVFGSATPALRTYARALTGQQHQLLKLTSRVDGRSLPQVRVVDLREELQAGNRHVFSRYLAGRIREKLDQGQQVLLFLNRRGLATIVLCRACGEALSCAHCAISLTYHRDGSLHCHYCGYRRNLPAACPVCGGERLSRFGTGTQRVEEETQRLFPGARVVRLDGDTVTGKRSHDRLLDSFREGQADILIGTQMIAKGLDLPGVTLVGVVNADTTLLLPDYQSAERTFQLVTQVAGRAGRGPVPGEVVVQTYHPDHYSIQAATSQNYELFFIREMALRREMGYPPFTTLARVLFRGRRESQVEQAAQQFRELLALPEDGRIQVMGPAPPPVARIKDYYRRHLILKAPKRKELRMLLVETLDKFEAGGRNKVLVGIDIDPQSLF</sequence>
<comment type="function">
    <text evidence="12">Initiates the restart of stalled replication forks, which reloads the replicative helicase on sites other than the origin of replication. Recognizes and binds to abandoned replication forks and remodels them to uncover a helicase loading site. Promotes assembly of the primosome at these replication forks.</text>
</comment>
<dbReference type="KEGG" id="dau:Daud_1594"/>
<evidence type="ECO:0000256" key="11">
    <source>
        <dbReference type="ARBA" id="ARBA00048988"/>
    </source>
</evidence>
<dbReference type="InterPro" id="IPR027417">
    <property type="entry name" value="P-loop_NTPase"/>
</dbReference>
<keyword evidence="1 12" id="KW-0639">Primosome</keyword>
<dbReference type="FunFam" id="3.40.50.300:FF:000489">
    <property type="entry name" value="Primosome assembly protein PriA"/>
    <property type="match status" value="1"/>
</dbReference>
<dbReference type="GO" id="GO:0016887">
    <property type="term" value="F:ATP hydrolysis activity"/>
    <property type="evidence" value="ECO:0007669"/>
    <property type="project" value="RHEA"/>
</dbReference>
<dbReference type="InterPro" id="IPR041236">
    <property type="entry name" value="PriA_C"/>
</dbReference>
<evidence type="ECO:0000313" key="16">
    <source>
        <dbReference type="Proteomes" id="UP000008544"/>
    </source>
</evidence>
<dbReference type="EMBL" id="CP000860">
    <property type="protein sequence ID" value="ACA60096.1"/>
    <property type="molecule type" value="Genomic_DNA"/>
</dbReference>
<keyword evidence="7 12" id="KW-0862">Zinc</keyword>
<evidence type="ECO:0000256" key="1">
    <source>
        <dbReference type="ARBA" id="ARBA00022515"/>
    </source>
</evidence>
<feature type="binding site" evidence="12">
    <location>
        <position position="442"/>
    </location>
    <ligand>
        <name>Zn(2+)</name>
        <dbReference type="ChEBI" id="CHEBI:29105"/>
        <label>1</label>
    </ligand>
</feature>
<keyword evidence="8 12" id="KW-0067">ATP-binding</keyword>
<name>B1I505_DESAP</name>
<dbReference type="GO" id="GO:0006302">
    <property type="term" value="P:double-strand break repair"/>
    <property type="evidence" value="ECO:0007669"/>
    <property type="project" value="InterPro"/>
</dbReference>
<dbReference type="InterPro" id="IPR011545">
    <property type="entry name" value="DEAD/DEAH_box_helicase_dom"/>
</dbReference>
<dbReference type="GO" id="GO:0006269">
    <property type="term" value="P:DNA replication, synthesis of primer"/>
    <property type="evidence" value="ECO:0007669"/>
    <property type="project" value="UniProtKB-KW"/>
</dbReference>
<dbReference type="PROSITE" id="PS51192">
    <property type="entry name" value="HELICASE_ATP_BIND_1"/>
    <property type="match status" value="1"/>
</dbReference>
<evidence type="ECO:0000256" key="8">
    <source>
        <dbReference type="ARBA" id="ARBA00022840"/>
    </source>
</evidence>
<dbReference type="NCBIfam" id="TIGR00595">
    <property type="entry name" value="priA"/>
    <property type="match status" value="1"/>
</dbReference>
<reference evidence="16" key="1">
    <citation type="submission" date="2007-10" db="EMBL/GenBank/DDBJ databases">
        <title>Complete sequence of chromosome of Desulforudis audaxviator MP104C.</title>
        <authorList>
            <person name="Copeland A."/>
            <person name="Lucas S."/>
            <person name="Lapidus A."/>
            <person name="Barry K."/>
            <person name="Glavina del Rio T."/>
            <person name="Dalin E."/>
            <person name="Tice H."/>
            <person name="Bruce D."/>
            <person name="Pitluck S."/>
            <person name="Lowry S.R."/>
            <person name="Larimer F."/>
            <person name="Land M.L."/>
            <person name="Hauser L."/>
            <person name="Kyrpides N."/>
            <person name="Ivanova N.N."/>
            <person name="Richardson P."/>
        </authorList>
    </citation>
    <scope>NUCLEOTIDE SEQUENCE [LARGE SCALE GENOMIC DNA]</scope>
    <source>
        <strain evidence="16">MP104C</strain>
    </source>
</reference>
<evidence type="ECO:0000256" key="2">
    <source>
        <dbReference type="ARBA" id="ARBA00022705"/>
    </source>
</evidence>
<dbReference type="Pfam" id="PF17764">
    <property type="entry name" value="PriA_3primeBD"/>
    <property type="match status" value="1"/>
</dbReference>
<dbReference type="Pfam" id="PF18074">
    <property type="entry name" value="PriA_C"/>
    <property type="match status" value="1"/>
</dbReference>
<dbReference type="CDD" id="cd18804">
    <property type="entry name" value="SF2_C_priA"/>
    <property type="match status" value="1"/>
</dbReference>
<dbReference type="RefSeq" id="WP_012302677.1">
    <property type="nucleotide sequence ID" value="NC_010424.1"/>
</dbReference>
<dbReference type="GO" id="GO:0043138">
    <property type="term" value="F:3'-5' DNA helicase activity"/>
    <property type="evidence" value="ECO:0007669"/>
    <property type="project" value="UniProtKB-EC"/>
</dbReference>
<dbReference type="Proteomes" id="UP000008544">
    <property type="component" value="Chromosome"/>
</dbReference>
<dbReference type="Pfam" id="PF00270">
    <property type="entry name" value="DEAD"/>
    <property type="match status" value="1"/>
</dbReference>
<feature type="binding site" evidence="12">
    <location>
        <position position="484"/>
    </location>
    <ligand>
        <name>Zn(2+)</name>
        <dbReference type="ChEBI" id="CHEBI:29105"/>
        <label>1</label>
    </ligand>
</feature>
<dbReference type="Pfam" id="PF18319">
    <property type="entry name" value="Zn_ribbon_PriA"/>
    <property type="match status" value="1"/>
</dbReference>